<evidence type="ECO:0000313" key="1">
    <source>
        <dbReference type="EMBL" id="SVB05768.1"/>
    </source>
</evidence>
<organism evidence="1">
    <name type="scientific">marine metagenome</name>
    <dbReference type="NCBI Taxonomy" id="408172"/>
    <lineage>
        <taxon>unclassified sequences</taxon>
        <taxon>metagenomes</taxon>
        <taxon>ecological metagenomes</taxon>
    </lineage>
</organism>
<sequence>VGGYETSTPVLEEPSLKYHPGHVLVLTLIPMNLGSEQCQLGS</sequence>
<feature type="non-terminal residue" evidence="1">
    <location>
        <position position="1"/>
    </location>
</feature>
<feature type="non-terminal residue" evidence="1">
    <location>
        <position position="42"/>
    </location>
</feature>
<gene>
    <name evidence="1" type="ORF">METZ01_LOCUS158622</name>
</gene>
<proteinExistence type="predicted"/>
<protein>
    <submittedName>
        <fullName evidence="1">Uncharacterized protein</fullName>
    </submittedName>
</protein>
<reference evidence="1" key="1">
    <citation type="submission" date="2018-05" db="EMBL/GenBank/DDBJ databases">
        <authorList>
            <person name="Lanie J.A."/>
            <person name="Ng W.-L."/>
            <person name="Kazmierczak K.M."/>
            <person name="Andrzejewski T.M."/>
            <person name="Davidsen T.M."/>
            <person name="Wayne K.J."/>
            <person name="Tettelin H."/>
            <person name="Glass J.I."/>
            <person name="Rusch D."/>
            <person name="Podicherti R."/>
            <person name="Tsui H.-C.T."/>
            <person name="Winkler M.E."/>
        </authorList>
    </citation>
    <scope>NUCLEOTIDE SEQUENCE</scope>
</reference>
<dbReference type="EMBL" id="UINC01027102">
    <property type="protein sequence ID" value="SVB05768.1"/>
    <property type="molecule type" value="Genomic_DNA"/>
</dbReference>
<name>A0A382AWF2_9ZZZZ</name>
<accession>A0A382AWF2</accession>
<dbReference type="AlphaFoldDB" id="A0A382AWF2"/>